<dbReference type="CDD" id="cd04584">
    <property type="entry name" value="CBS_pair_AcuB_like"/>
    <property type="match status" value="1"/>
</dbReference>
<dbReference type="InterPro" id="IPR046342">
    <property type="entry name" value="CBS_dom_sf"/>
</dbReference>
<dbReference type="InterPro" id="IPR002912">
    <property type="entry name" value="ACT_dom"/>
</dbReference>
<dbReference type="PROSITE" id="PS51671">
    <property type="entry name" value="ACT"/>
    <property type="match status" value="1"/>
</dbReference>
<dbReference type="InterPro" id="IPR000644">
    <property type="entry name" value="CBS_dom"/>
</dbReference>
<dbReference type="PANTHER" id="PTHR43080">
    <property type="entry name" value="CBS DOMAIN-CONTAINING PROTEIN CBSX3, MITOCHONDRIAL"/>
    <property type="match status" value="1"/>
</dbReference>
<dbReference type="Gene3D" id="3.10.580.10">
    <property type="entry name" value="CBS-domain"/>
    <property type="match status" value="1"/>
</dbReference>
<evidence type="ECO:0000259" key="3">
    <source>
        <dbReference type="PROSITE" id="PS51371"/>
    </source>
</evidence>
<protein>
    <submittedName>
        <fullName evidence="5">CBS domain-containing protein</fullName>
    </submittedName>
</protein>
<proteinExistence type="predicted"/>
<dbReference type="PANTHER" id="PTHR43080:SF2">
    <property type="entry name" value="CBS DOMAIN-CONTAINING PROTEIN"/>
    <property type="match status" value="1"/>
</dbReference>
<dbReference type="SUPFAM" id="SSF54631">
    <property type="entry name" value="CBS-domain pair"/>
    <property type="match status" value="1"/>
</dbReference>
<gene>
    <name evidence="5" type="ORF">E3U55_01345</name>
</gene>
<reference evidence="5 6" key="1">
    <citation type="submission" date="2019-03" db="EMBL/GenBank/DDBJ databases">
        <authorList>
            <person name="He R.-H."/>
        </authorList>
    </citation>
    <scope>NUCLEOTIDE SEQUENCE [LARGE SCALE GENOMIC DNA]</scope>
    <source>
        <strain evidence="6">SH 714</strain>
    </source>
</reference>
<evidence type="ECO:0000259" key="4">
    <source>
        <dbReference type="PROSITE" id="PS51671"/>
    </source>
</evidence>
<evidence type="ECO:0000256" key="2">
    <source>
        <dbReference type="PROSITE-ProRule" id="PRU00703"/>
    </source>
</evidence>
<dbReference type="OrthoDB" id="9781631at2"/>
<dbReference type="SUPFAM" id="SSF55021">
    <property type="entry name" value="ACT-like"/>
    <property type="match status" value="1"/>
</dbReference>
<keyword evidence="1 2" id="KW-0129">CBS domain</keyword>
<feature type="domain" description="ACT" evidence="4">
    <location>
        <begin position="139"/>
        <end position="213"/>
    </location>
</feature>
<dbReference type="RefSeq" id="WP_134338525.1">
    <property type="nucleotide sequence ID" value="NZ_SOPW01000001.1"/>
</dbReference>
<name>A0A4Y8IXC1_9BACI</name>
<dbReference type="Proteomes" id="UP000297975">
    <property type="component" value="Unassembled WGS sequence"/>
</dbReference>
<dbReference type="InterPro" id="IPR051257">
    <property type="entry name" value="Diverse_CBS-Domain"/>
</dbReference>
<dbReference type="InterPro" id="IPR045865">
    <property type="entry name" value="ACT-like_dom_sf"/>
</dbReference>
<feature type="domain" description="CBS" evidence="3">
    <location>
        <begin position="78"/>
        <end position="137"/>
    </location>
</feature>
<dbReference type="Pfam" id="PF01842">
    <property type="entry name" value="ACT"/>
    <property type="match status" value="1"/>
</dbReference>
<evidence type="ECO:0000313" key="6">
    <source>
        <dbReference type="Proteomes" id="UP000297975"/>
    </source>
</evidence>
<comment type="caution">
    <text evidence="5">The sequence shown here is derived from an EMBL/GenBank/DDBJ whole genome shotgun (WGS) entry which is preliminary data.</text>
</comment>
<evidence type="ECO:0000256" key="1">
    <source>
        <dbReference type="ARBA" id="ARBA00023122"/>
    </source>
</evidence>
<feature type="domain" description="CBS" evidence="3">
    <location>
        <begin position="7"/>
        <end position="63"/>
    </location>
</feature>
<dbReference type="CDD" id="cd04883">
    <property type="entry name" value="ACT_AcuB"/>
    <property type="match status" value="1"/>
</dbReference>
<evidence type="ECO:0000313" key="5">
    <source>
        <dbReference type="EMBL" id="TFB25065.1"/>
    </source>
</evidence>
<dbReference type="SMART" id="SM00116">
    <property type="entry name" value="CBS"/>
    <property type="match status" value="2"/>
</dbReference>
<dbReference type="AlphaFoldDB" id="A0A4Y8IXC1"/>
<dbReference type="Gene3D" id="3.30.70.260">
    <property type="match status" value="1"/>
</dbReference>
<organism evidence="5 6">
    <name type="scientific">Filobacillus milosensis</name>
    <dbReference type="NCBI Taxonomy" id="94137"/>
    <lineage>
        <taxon>Bacteria</taxon>
        <taxon>Bacillati</taxon>
        <taxon>Bacillota</taxon>
        <taxon>Bacilli</taxon>
        <taxon>Bacillales</taxon>
        <taxon>Bacillaceae</taxon>
        <taxon>Filobacillus</taxon>
    </lineage>
</organism>
<keyword evidence="6" id="KW-1185">Reference proteome</keyword>
<dbReference type="PROSITE" id="PS51371">
    <property type="entry name" value="CBS"/>
    <property type="match status" value="2"/>
</dbReference>
<accession>A0A4Y8IXC1</accession>
<dbReference type="Pfam" id="PF00571">
    <property type="entry name" value="CBS"/>
    <property type="match status" value="2"/>
</dbReference>
<dbReference type="EMBL" id="SOPW01000001">
    <property type="protein sequence ID" value="TFB25065.1"/>
    <property type="molecule type" value="Genomic_DNA"/>
</dbReference>
<sequence length="215" mass="24402">MLVEEIMNKDVVTLKPDHSIKEALELLNEHHIKHIPIVNDQYSVVGIISDRDIRDAAPSTLEKQKNQAILDHNIESIMTSPVITVHPLDFIEEIASIFYEHEIACVPVTKDNRLVGVVTEKDLLYTLIQLTGIHEQSSQIEVKVPNKAGMLPAITKIFGERKINISSVFIYPFKDDHSQKIIVLRIQTMNPMPLIDELKDKGYEVLWPNIPGLSQ</sequence>